<sequence>MQKATERAMGRALVIEANGLVALDTREMLLELGFAEVAALARVDTALDTIAVRAPDWSLIDARLGADDLAPVMAALDAVGATVVLVSSRPDGSDIDPRWTDRAFLTRPYGPGDLAAVLNSAG</sequence>
<dbReference type="Gene3D" id="3.40.50.2300">
    <property type="match status" value="1"/>
</dbReference>
<evidence type="ECO:0000313" key="2">
    <source>
        <dbReference type="Proteomes" id="UP001589943"/>
    </source>
</evidence>
<organism evidence="1 2">
    <name type="scientific">Novosphingobium aquiterrae</name>
    <dbReference type="NCBI Taxonomy" id="624388"/>
    <lineage>
        <taxon>Bacteria</taxon>
        <taxon>Pseudomonadati</taxon>
        <taxon>Pseudomonadota</taxon>
        <taxon>Alphaproteobacteria</taxon>
        <taxon>Sphingomonadales</taxon>
        <taxon>Sphingomonadaceae</taxon>
        <taxon>Novosphingobium</taxon>
    </lineage>
</organism>
<dbReference type="InterPro" id="IPR011006">
    <property type="entry name" value="CheY-like_superfamily"/>
</dbReference>
<proteinExistence type="predicted"/>
<dbReference type="RefSeq" id="WP_379479711.1">
    <property type="nucleotide sequence ID" value="NZ_JBHLTL010000001.1"/>
</dbReference>
<comment type="caution">
    <text evidence="1">The sequence shown here is derived from an EMBL/GenBank/DDBJ whole genome shotgun (WGS) entry which is preliminary data.</text>
</comment>
<accession>A0ABV6PF67</accession>
<evidence type="ECO:0000313" key="1">
    <source>
        <dbReference type="EMBL" id="MFC0588204.1"/>
    </source>
</evidence>
<name>A0ABV6PF67_9SPHN</name>
<dbReference type="EMBL" id="JBHLTL010000001">
    <property type="protein sequence ID" value="MFC0588204.1"/>
    <property type="molecule type" value="Genomic_DNA"/>
</dbReference>
<keyword evidence="2" id="KW-1185">Reference proteome</keyword>
<evidence type="ECO:0008006" key="3">
    <source>
        <dbReference type="Google" id="ProtNLM"/>
    </source>
</evidence>
<dbReference type="Proteomes" id="UP001589943">
    <property type="component" value="Unassembled WGS sequence"/>
</dbReference>
<reference evidence="1 2" key="1">
    <citation type="submission" date="2024-09" db="EMBL/GenBank/DDBJ databases">
        <authorList>
            <person name="Sun Q."/>
            <person name="Mori K."/>
        </authorList>
    </citation>
    <scope>NUCLEOTIDE SEQUENCE [LARGE SCALE GENOMIC DNA]</scope>
    <source>
        <strain evidence="1 2">NCAIM B.02537</strain>
    </source>
</reference>
<gene>
    <name evidence="1" type="ORF">ACFFF7_02130</name>
</gene>
<dbReference type="SUPFAM" id="SSF52172">
    <property type="entry name" value="CheY-like"/>
    <property type="match status" value="1"/>
</dbReference>
<protein>
    <recommendedName>
        <fullName evidence="3">Response regulator</fullName>
    </recommendedName>
</protein>